<dbReference type="PANTHER" id="PTHR47074">
    <property type="entry name" value="BNAC02G40300D PROTEIN"/>
    <property type="match status" value="1"/>
</dbReference>
<evidence type="ECO:0000313" key="3">
    <source>
        <dbReference type="Proteomes" id="UP000525078"/>
    </source>
</evidence>
<protein>
    <recommendedName>
        <fullName evidence="1">RNase H type-1 domain-containing protein</fullName>
    </recommendedName>
</protein>
<accession>A0A7J6EXY4</accession>
<dbReference type="GO" id="GO:0003676">
    <property type="term" value="F:nucleic acid binding"/>
    <property type="evidence" value="ECO:0007669"/>
    <property type="project" value="InterPro"/>
</dbReference>
<dbReference type="EMBL" id="JAATIP010000177">
    <property type="protein sequence ID" value="KAF4363225.1"/>
    <property type="molecule type" value="Genomic_DNA"/>
</dbReference>
<dbReference type="InterPro" id="IPR002156">
    <property type="entry name" value="RNaseH_domain"/>
</dbReference>
<dbReference type="AlphaFoldDB" id="A0A7J6EXY4"/>
<dbReference type="Proteomes" id="UP000525078">
    <property type="component" value="Unassembled WGS sequence"/>
</dbReference>
<name>A0A7J6EXY4_CANSA</name>
<proteinExistence type="predicted"/>
<evidence type="ECO:0000313" key="2">
    <source>
        <dbReference type="EMBL" id="KAF4363225.1"/>
    </source>
</evidence>
<reference evidence="2 3" key="1">
    <citation type="journal article" date="2020" name="bioRxiv">
        <title>Sequence and annotation of 42 cannabis genomes reveals extensive copy number variation in cannabinoid synthesis and pathogen resistance genes.</title>
        <authorList>
            <person name="Mckernan K.J."/>
            <person name="Helbert Y."/>
            <person name="Kane L.T."/>
            <person name="Ebling H."/>
            <person name="Zhang L."/>
            <person name="Liu B."/>
            <person name="Eaton Z."/>
            <person name="Mclaughlin S."/>
            <person name="Kingan S."/>
            <person name="Baybayan P."/>
            <person name="Concepcion G."/>
            <person name="Jordan M."/>
            <person name="Riva A."/>
            <person name="Barbazuk W."/>
            <person name="Harkins T."/>
        </authorList>
    </citation>
    <scope>NUCLEOTIDE SEQUENCE [LARGE SCALE GENOMIC DNA]</scope>
    <source>
        <strain evidence="3">cv. Jamaican Lion 4</strain>
        <tissue evidence="2">Leaf</tissue>
    </source>
</reference>
<dbReference type="Pfam" id="PF13456">
    <property type="entry name" value="RVT_3"/>
    <property type="match status" value="1"/>
</dbReference>
<dbReference type="PANTHER" id="PTHR47074:SF48">
    <property type="entry name" value="POLYNUCLEOTIDYL TRANSFERASE, RIBONUCLEASE H-LIKE SUPERFAMILY PROTEIN"/>
    <property type="match status" value="1"/>
</dbReference>
<comment type="caution">
    <text evidence="2">The sequence shown here is derived from an EMBL/GenBank/DDBJ whole genome shotgun (WGS) entry which is preliminary data.</text>
</comment>
<dbReference type="InterPro" id="IPR052929">
    <property type="entry name" value="RNase_H-like_EbsB-rel"/>
</dbReference>
<dbReference type="GO" id="GO:0004523">
    <property type="term" value="F:RNA-DNA hybrid ribonuclease activity"/>
    <property type="evidence" value="ECO:0007669"/>
    <property type="project" value="InterPro"/>
</dbReference>
<organism evidence="2 3">
    <name type="scientific">Cannabis sativa</name>
    <name type="common">Hemp</name>
    <name type="synonym">Marijuana</name>
    <dbReference type="NCBI Taxonomy" id="3483"/>
    <lineage>
        <taxon>Eukaryota</taxon>
        <taxon>Viridiplantae</taxon>
        <taxon>Streptophyta</taxon>
        <taxon>Embryophyta</taxon>
        <taxon>Tracheophyta</taxon>
        <taxon>Spermatophyta</taxon>
        <taxon>Magnoliopsida</taxon>
        <taxon>eudicotyledons</taxon>
        <taxon>Gunneridae</taxon>
        <taxon>Pentapetalae</taxon>
        <taxon>rosids</taxon>
        <taxon>fabids</taxon>
        <taxon>Rosales</taxon>
        <taxon>Cannabaceae</taxon>
        <taxon>Cannabis</taxon>
    </lineage>
</organism>
<sequence length="123" mass="13445">MLYRLCVVFEGNKVFKRETNPPPPKNSAKAGFGGVIRNSEGQVVAAVANSHLGRGDVATLEAKALLTSINWCIEECFPIHQVETDCKTITDALASTKEDLSLFGDIIRQIKEALSLFPNARKL</sequence>
<feature type="domain" description="RNase H type-1" evidence="1">
    <location>
        <begin position="26"/>
        <end position="120"/>
    </location>
</feature>
<evidence type="ECO:0000259" key="1">
    <source>
        <dbReference type="Pfam" id="PF13456"/>
    </source>
</evidence>
<gene>
    <name evidence="2" type="ORF">F8388_020795</name>
</gene>